<evidence type="ECO:0000313" key="1">
    <source>
        <dbReference type="EMBL" id="KOS68173.1"/>
    </source>
</evidence>
<keyword evidence="2" id="KW-1185">Reference proteome</keyword>
<evidence type="ECO:0000313" key="2">
    <source>
        <dbReference type="Proteomes" id="UP000050668"/>
    </source>
</evidence>
<comment type="caution">
    <text evidence="1">The sequence shown here is derived from an EMBL/GenBank/DDBJ whole genome shotgun (WGS) entry which is preliminary data.</text>
</comment>
<reference evidence="2" key="1">
    <citation type="submission" date="2015-07" db="EMBL/GenBank/DDBJ databases">
        <title>Fjat-14205 dsm 2895.</title>
        <authorList>
            <person name="Liu B."/>
            <person name="Wang J."/>
            <person name="Zhu Y."/>
            <person name="Liu G."/>
            <person name="Chen Q."/>
            <person name="Chen Z."/>
            <person name="Lan J."/>
            <person name="Che J."/>
            <person name="Ge C."/>
            <person name="Shi H."/>
            <person name="Pan Z."/>
            <person name="Liu X."/>
        </authorList>
    </citation>
    <scope>NUCLEOTIDE SEQUENCE [LARGE SCALE GENOMIC DNA]</scope>
    <source>
        <strain evidence="2">DSM 25560</strain>
    </source>
</reference>
<protein>
    <submittedName>
        <fullName evidence="1">Uncharacterized protein</fullName>
    </submittedName>
</protein>
<dbReference type="EMBL" id="LGRV01000003">
    <property type="protein sequence ID" value="KOS68173.1"/>
    <property type="molecule type" value="Genomic_DNA"/>
</dbReference>
<dbReference type="Proteomes" id="UP000050668">
    <property type="component" value="Unassembled WGS sequence"/>
</dbReference>
<proteinExistence type="predicted"/>
<name>A0ABR5JZV1_9BACI</name>
<accession>A0ABR5JZV1</accession>
<organism evidence="1 2">
    <name type="scientific">Lysinibacillus contaminans</name>
    <dbReference type="NCBI Taxonomy" id="1293441"/>
    <lineage>
        <taxon>Bacteria</taxon>
        <taxon>Bacillati</taxon>
        <taxon>Bacillota</taxon>
        <taxon>Bacilli</taxon>
        <taxon>Bacillales</taxon>
        <taxon>Bacillaceae</taxon>
        <taxon>Lysinibacillus</taxon>
    </lineage>
</organism>
<sequence>MNKEFGDRTLLKAVKFNKGENQTVCVYNPVNCFLEKVFVEIDNIIYTDNQYNEKIELLTFKSTYFLLKYLQ</sequence>
<gene>
    <name evidence="1" type="ORF">AEA09_06140</name>
</gene>